<keyword evidence="1" id="KW-0472">Membrane</keyword>
<organism evidence="2 3">
    <name type="scientific">Lysobacter hankyongensis</name>
    <dbReference type="NCBI Taxonomy" id="1176535"/>
    <lineage>
        <taxon>Bacteria</taxon>
        <taxon>Pseudomonadati</taxon>
        <taxon>Pseudomonadota</taxon>
        <taxon>Gammaproteobacteria</taxon>
        <taxon>Lysobacterales</taxon>
        <taxon>Lysobacteraceae</taxon>
        <taxon>Lysobacter</taxon>
    </lineage>
</organism>
<keyword evidence="3" id="KW-1185">Reference proteome</keyword>
<keyword evidence="1" id="KW-1133">Transmembrane helix</keyword>
<gene>
    <name evidence="2" type="ORF">GCM10023307_02180</name>
</gene>
<dbReference type="Proteomes" id="UP001499959">
    <property type="component" value="Unassembled WGS sequence"/>
</dbReference>
<dbReference type="RefSeq" id="WP_345301425.1">
    <property type="nucleotide sequence ID" value="NZ_BAABJE010000001.1"/>
</dbReference>
<reference evidence="3" key="1">
    <citation type="journal article" date="2019" name="Int. J. Syst. Evol. Microbiol.">
        <title>The Global Catalogue of Microorganisms (GCM) 10K type strain sequencing project: providing services to taxonomists for standard genome sequencing and annotation.</title>
        <authorList>
            <consortium name="The Broad Institute Genomics Platform"/>
            <consortium name="The Broad Institute Genome Sequencing Center for Infectious Disease"/>
            <person name="Wu L."/>
            <person name="Ma J."/>
        </authorList>
    </citation>
    <scope>NUCLEOTIDE SEQUENCE [LARGE SCALE GENOMIC DNA]</scope>
    <source>
        <strain evidence="3">JCM 18204</strain>
    </source>
</reference>
<accession>A0ABP9AH75</accession>
<name>A0ABP9AH75_9GAMM</name>
<dbReference type="InterPro" id="IPR023393">
    <property type="entry name" value="START-like_dom_sf"/>
</dbReference>
<comment type="caution">
    <text evidence="2">The sequence shown here is derived from an EMBL/GenBank/DDBJ whole genome shotgun (WGS) entry which is preliminary data.</text>
</comment>
<protein>
    <submittedName>
        <fullName evidence="2">SRPBCC family protein</fullName>
    </submittedName>
</protein>
<dbReference type="Gene3D" id="3.30.530.20">
    <property type="match status" value="1"/>
</dbReference>
<dbReference type="SUPFAM" id="SSF55961">
    <property type="entry name" value="Bet v1-like"/>
    <property type="match status" value="1"/>
</dbReference>
<proteinExistence type="predicted"/>
<evidence type="ECO:0000256" key="1">
    <source>
        <dbReference type="SAM" id="Phobius"/>
    </source>
</evidence>
<feature type="transmembrane region" description="Helical" evidence="1">
    <location>
        <begin position="7"/>
        <end position="25"/>
    </location>
</feature>
<evidence type="ECO:0000313" key="3">
    <source>
        <dbReference type="Proteomes" id="UP001499959"/>
    </source>
</evidence>
<dbReference type="SUPFAM" id="SSF55136">
    <property type="entry name" value="Probable bacterial effector-binding domain"/>
    <property type="match status" value="1"/>
</dbReference>
<sequence>MTRLLEILISLAIVAALFLIVGLVLPSSRYLVERVETNRKLTIVYETLNNFSRFKDWNAIPLRDPKMKTRISGPEAGVGAEFHYDSEKSEVGSGTWKIVESVPNELVAIQIDNDRQGHDKRTEFKLKPTGKNNRNVEIAQTYKVDYGWNLIGRYAGLYVRSHVGDDMKFGLAKLSNMLASIPNIDHTVYGDKLTGLSIADIPAEHLLYVPSGSVKFDDVEIEKSMRANLEWINRTIAANGLVATGPMRIVTNEQGRDTYSFDVVLPVRKADTAEAAATATTELAGLSLQGPVKYKLVPAHRAVSAKFIGYIRELENVRNALRAWTAPRGYEITERPYEVYDSGIEGAFKEDGKFTAYWAIK</sequence>
<keyword evidence="1" id="KW-0812">Transmembrane</keyword>
<dbReference type="InterPro" id="IPR011256">
    <property type="entry name" value="Reg_factor_effector_dom_sf"/>
</dbReference>
<evidence type="ECO:0000313" key="2">
    <source>
        <dbReference type="EMBL" id="GAA4781418.1"/>
    </source>
</evidence>
<dbReference type="EMBL" id="BAABJE010000001">
    <property type="protein sequence ID" value="GAA4781418.1"/>
    <property type="molecule type" value="Genomic_DNA"/>
</dbReference>
<dbReference type="Gene3D" id="3.20.80.10">
    <property type="entry name" value="Regulatory factor, effector binding domain"/>
    <property type="match status" value="1"/>
</dbReference>